<evidence type="ECO:0000259" key="2">
    <source>
        <dbReference type="Pfam" id="PF00535"/>
    </source>
</evidence>
<proteinExistence type="predicted"/>
<organism evidence="3 4">
    <name type="scientific">Moraxella lacunata</name>
    <dbReference type="NCBI Taxonomy" id="477"/>
    <lineage>
        <taxon>Bacteria</taxon>
        <taxon>Pseudomonadati</taxon>
        <taxon>Pseudomonadota</taxon>
        <taxon>Gammaproteobacteria</taxon>
        <taxon>Moraxellales</taxon>
        <taxon>Moraxellaceae</taxon>
        <taxon>Moraxella</taxon>
    </lineage>
</organism>
<dbReference type="Gene3D" id="3.90.550.10">
    <property type="entry name" value="Spore Coat Polysaccharide Biosynthesis Protein SpsA, Chain A"/>
    <property type="match status" value="1"/>
</dbReference>
<evidence type="ECO:0000256" key="1">
    <source>
        <dbReference type="SAM" id="Coils"/>
    </source>
</evidence>
<keyword evidence="1" id="KW-0175">Coiled coil</keyword>
<dbReference type="CDD" id="cd00761">
    <property type="entry name" value="Glyco_tranf_GTA_type"/>
    <property type="match status" value="1"/>
</dbReference>
<feature type="coiled-coil region" evidence="1">
    <location>
        <begin position="9"/>
        <end position="36"/>
    </location>
</feature>
<dbReference type="EMBL" id="MXAN01000081">
    <property type="protein sequence ID" value="OPH34652.1"/>
    <property type="molecule type" value="Genomic_DNA"/>
</dbReference>
<dbReference type="PANTHER" id="PTHR43685">
    <property type="entry name" value="GLYCOSYLTRANSFERASE"/>
    <property type="match status" value="1"/>
</dbReference>
<dbReference type="InterPro" id="IPR007554">
    <property type="entry name" value="Glycerophosphate_synth"/>
</dbReference>
<dbReference type="GO" id="GO:0016020">
    <property type="term" value="C:membrane"/>
    <property type="evidence" value="ECO:0007669"/>
    <property type="project" value="InterPro"/>
</dbReference>
<feature type="domain" description="Glycosyltransferase 2-like" evidence="2">
    <location>
        <begin position="67"/>
        <end position="200"/>
    </location>
</feature>
<dbReference type="InterPro" id="IPR050834">
    <property type="entry name" value="Glycosyltransf_2"/>
</dbReference>
<dbReference type="RefSeq" id="WP_062499043.1">
    <property type="nucleotide sequence ID" value="NZ_MXAN01000081.1"/>
</dbReference>
<evidence type="ECO:0000313" key="4">
    <source>
        <dbReference type="Proteomes" id="UP000191025"/>
    </source>
</evidence>
<dbReference type="PANTHER" id="PTHR43685:SF2">
    <property type="entry name" value="GLYCOSYLTRANSFERASE 2-LIKE DOMAIN-CONTAINING PROTEIN"/>
    <property type="match status" value="1"/>
</dbReference>
<dbReference type="SUPFAM" id="SSF53448">
    <property type="entry name" value="Nucleotide-diphospho-sugar transferases"/>
    <property type="match status" value="1"/>
</dbReference>
<accession>A0A1V4GPV4</accession>
<dbReference type="SUPFAM" id="SSF53756">
    <property type="entry name" value="UDP-Glycosyltransferase/glycogen phosphorylase"/>
    <property type="match status" value="1"/>
</dbReference>
<evidence type="ECO:0000313" key="3">
    <source>
        <dbReference type="EMBL" id="OPH34652.1"/>
    </source>
</evidence>
<dbReference type="Pfam" id="PF00535">
    <property type="entry name" value="Glycos_transf_2"/>
    <property type="match status" value="1"/>
</dbReference>
<dbReference type="InterPro" id="IPR029044">
    <property type="entry name" value="Nucleotide-diphossugar_trans"/>
</dbReference>
<dbReference type="InterPro" id="IPR043148">
    <property type="entry name" value="TagF_C"/>
</dbReference>
<dbReference type="Pfam" id="PF04464">
    <property type="entry name" value="Glyphos_transf"/>
    <property type="match status" value="1"/>
</dbReference>
<dbReference type="Gene3D" id="3.40.50.12580">
    <property type="match status" value="1"/>
</dbReference>
<protein>
    <recommendedName>
        <fullName evidence="2">Glycosyltransferase 2-like domain-containing protein</fullName>
    </recommendedName>
</protein>
<sequence>MSLFDKLNRNDVEKTLQKAIKNKDSLVKKAKKLQRDPQLFFKDMYAKRSKQLISKVPVKYEGQNQFTVVSAVYNVEKYLDEYFTSLTNQTLDFKKHIHLVLVDDGSTDDSAKIIKKWQKKFPNNIRYYYKENGGQASARDYGLDYIQTEWCTFIDPDDFVDIDYFKNIDQALVEEQDLWMVSCNLIYYYEQSKQYKDDHPQNYKFKQKITCFDVRDQNQYIQLSVSLAILNTKIIQENGLRFDTRIKPSFEDATFMMNYALALYKKQGRIAFVKDAKYYYRKRADGTSTLDTGWVKPSGYDEVLRYGCLATLQAYHQSVGYVPRFIQTSAMYYHIWQIKGIVNQNNALDFLTQEQKDEYLSLLRQMFEYIDEDAIDAFSLAGTWMFEKAGMLNLYKNQALRPDLKIAYAEKYDATKDEILLYYFAPKDSVAVFYDNGVVIEPTQKKILRHSFLDKAFVYEYRYWVPLSKTGNIRLEVDGHPTKIGFAGKHIRTPLLAQDIRKYYQAQYKYPNMNNAWIIMDRDVQADDNAEHFYRYVMNNHPEQPIYFALRKTSHDWARLEAEGFNLLDFGSVRFEKELKNCAKIISSHIDDYIVDYFGDKGLISKDFIFLPHGVTQNDLYSWYNSKIQYMSLMTVSTKDEHESIAGDNNHYKYGHKEIKLTGFPRHDALLRGNMENTKRIVVMPTWRKYLLGKYDNATGKFLKNPEFMQSEYAQKWQAFLASDELQRLIREYGYEVVFAPHKNTEAYLDEFNLPSNIKIWQANPNESIQKLFQTADMMITDYSSVAFEMGYLGKTVLYYQFDFDEFFATQWQRGYFEYETHGFGAVSADEQKLLADLEAVLANDGKPLPVYQARIENTFAHRDDQNSARVYQAILALDESNEYVVDTDKVYQSMQALMADEQWALVEAHARFLMKKADDETVNPELVNALFDALIRQGKYVEVAALIDDEESALVLGKAQQAEYAYFMADWQGVVSHLSGLDLTERQQRMLAHSYAALGQVQSTEKAVAKLPQDAEYEEAYTQALIALANQDWQAVIELLGENKLDELLAFADEVAQDEQDEQTDIPSISSQQLLVEYRFELILAQAYRQLEAYDLANEQLGNYEKHSRNEPQCRLEIARLAAARNNTTKVISQYEQAVFGEIERLALADFERYVQALLTAGKHNELAKLMPEALATYANNQTLQTAWTKHLFQVADYQAFLAAYEALDQASRATLVYEVVLVKYRLGLIDEAYAEIVMPTYESSYEYWLLVMELAFAKADLKLAKSCYQRLLAIYPAKSAEVASKFDFMVKNYEAINPLA</sequence>
<name>A0A1V4GPV4_MORLA</name>
<dbReference type="GO" id="GO:0047355">
    <property type="term" value="F:CDP-glycerol glycerophosphotransferase activity"/>
    <property type="evidence" value="ECO:0007669"/>
    <property type="project" value="InterPro"/>
</dbReference>
<reference evidence="4" key="1">
    <citation type="submission" date="2017-03" db="EMBL/GenBank/DDBJ databases">
        <title>Draft genome sequence of Moraxella equi CCUG 4950T type strain.</title>
        <authorList>
            <person name="Salva-Serra F."/>
            <person name="Engstrom-Jakobsson H."/>
            <person name="Thorell K."/>
            <person name="Jaen-Luchoro D."/>
            <person name="Gonzales-Siles L."/>
            <person name="Karlsson R."/>
            <person name="Yazdan S."/>
            <person name="Boulund F."/>
            <person name="Johnning A."/>
            <person name="Engstrand L."/>
            <person name="Kristiansson E."/>
            <person name="Moore E."/>
        </authorList>
    </citation>
    <scope>NUCLEOTIDE SEQUENCE [LARGE SCALE GENOMIC DNA]</scope>
    <source>
        <strain evidence="4">CCUG 4441</strain>
    </source>
</reference>
<dbReference type="InterPro" id="IPR001173">
    <property type="entry name" value="Glyco_trans_2-like"/>
</dbReference>
<comment type="caution">
    <text evidence="3">The sequence shown here is derived from an EMBL/GenBank/DDBJ whole genome shotgun (WGS) entry which is preliminary data.</text>
</comment>
<dbReference type="Proteomes" id="UP000191025">
    <property type="component" value="Unassembled WGS sequence"/>
</dbReference>
<gene>
    <name evidence="3" type="ORF">B5J94_10745</name>
</gene>